<keyword evidence="2" id="KW-1185">Reference proteome</keyword>
<dbReference type="Proteomes" id="UP000648801">
    <property type="component" value="Unassembled WGS sequence"/>
</dbReference>
<proteinExistence type="predicted"/>
<reference evidence="1" key="1">
    <citation type="journal article" date="2014" name="Int. J. Syst. Evol. Microbiol.">
        <title>Complete genome sequence of Corynebacterium casei LMG S-19264T (=DSM 44701T), isolated from a smear-ripened cheese.</title>
        <authorList>
            <consortium name="US DOE Joint Genome Institute (JGI-PGF)"/>
            <person name="Walter F."/>
            <person name="Albersmeier A."/>
            <person name="Kalinowski J."/>
            <person name="Ruckert C."/>
        </authorList>
    </citation>
    <scope>NUCLEOTIDE SEQUENCE</scope>
    <source>
        <strain evidence="1">CGMCC 1.15447</strain>
    </source>
</reference>
<dbReference type="AlphaFoldDB" id="A0A916W398"/>
<protein>
    <submittedName>
        <fullName evidence="1">Uncharacterized protein</fullName>
    </submittedName>
</protein>
<evidence type="ECO:0000313" key="1">
    <source>
        <dbReference type="EMBL" id="GGA62886.1"/>
    </source>
</evidence>
<gene>
    <name evidence="1" type="ORF">GCM10011507_13120</name>
</gene>
<sequence length="287" mass="31396">MGILLATIFNLGIWGVFWKHADHANHALSTPLPWSVFFSSPRPLHLITSDPDIAEIQQYAGGQISTSNYANHNLIPIPDNMTPEIQSFWEVLMKEDKASFVDAKIAAKIAALAQTYTKHIEVHAARNLQMSDLQTDDNYIFLGSPRSNPWSALFGDQLDFQFSFDPNSGQEILRNIHPKPHEAPLYVPTALGGATGQSYAIVALVRNPDQAGQVLLIAGANAEGTEAAGKLVTDMPRLIAALRDCGISTTDTPRHFELLLKLNTMAGSPDNIYVEACHILSDSVTRP</sequence>
<accession>A0A916W398</accession>
<organism evidence="1 2">
    <name type="scientific">Edaphobacter acidisoli</name>
    <dbReference type="NCBI Taxonomy" id="2040573"/>
    <lineage>
        <taxon>Bacteria</taxon>
        <taxon>Pseudomonadati</taxon>
        <taxon>Acidobacteriota</taxon>
        <taxon>Terriglobia</taxon>
        <taxon>Terriglobales</taxon>
        <taxon>Acidobacteriaceae</taxon>
        <taxon>Edaphobacter</taxon>
    </lineage>
</organism>
<evidence type="ECO:0000313" key="2">
    <source>
        <dbReference type="Proteomes" id="UP000648801"/>
    </source>
</evidence>
<name>A0A916W398_9BACT</name>
<dbReference type="EMBL" id="BMJB01000001">
    <property type="protein sequence ID" value="GGA62886.1"/>
    <property type="molecule type" value="Genomic_DNA"/>
</dbReference>
<comment type="caution">
    <text evidence="1">The sequence shown here is derived from an EMBL/GenBank/DDBJ whole genome shotgun (WGS) entry which is preliminary data.</text>
</comment>
<reference evidence="1" key="2">
    <citation type="submission" date="2020-09" db="EMBL/GenBank/DDBJ databases">
        <authorList>
            <person name="Sun Q."/>
            <person name="Zhou Y."/>
        </authorList>
    </citation>
    <scope>NUCLEOTIDE SEQUENCE</scope>
    <source>
        <strain evidence="1">CGMCC 1.15447</strain>
    </source>
</reference>